<dbReference type="RefSeq" id="WP_044183143.1">
    <property type="nucleotide sequence ID" value="NZ_JMCB01000002.1"/>
</dbReference>
<reference evidence="8 9" key="1">
    <citation type="submission" date="2014-04" db="EMBL/GenBank/DDBJ databases">
        <title>Genome assembly of Hyalangium minutum DSM 14724.</title>
        <authorList>
            <person name="Sharma G."/>
            <person name="Subramanian S."/>
        </authorList>
    </citation>
    <scope>NUCLEOTIDE SEQUENCE [LARGE SCALE GENOMIC DNA]</scope>
    <source>
        <strain evidence="8 9">DSM 14724</strain>
    </source>
</reference>
<dbReference type="EMBL" id="JMCB01000002">
    <property type="protein sequence ID" value="KFE71317.1"/>
    <property type="molecule type" value="Genomic_DNA"/>
</dbReference>
<evidence type="ECO:0000256" key="4">
    <source>
        <dbReference type="ARBA" id="ARBA00022777"/>
    </source>
</evidence>
<dbReference type="GO" id="GO:0005524">
    <property type="term" value="F:ATP binding"/>
    <property type="evidence" value="ECO:0007669"/>
    <property type="project" value="UniProtKB-KW"/>
</dbReference>
<feature type="domain" description="Protein kinase" evidence="7">
    <location>
        <begin position="15"/>
        <end position="280"/>
    </location>
</feature>
<organism evidence="8 9">
    <name type="scientific">Hyalangium minutum</name>
    <dbReference type="NCBI Taxonomy" id="394096"/>
    <lineage>
        <taxon>Bacteria</taxon>
        <taxon>Pseudomonadati</taxon>
        <taxon>Myxococcota</taxon>
        <taxon>Myxococcia</taxon>
        <taxon>Myxococcales</taxon>
        <taxon>Cystobacterineae</taxon>
        <taxon>Archangiaceae</taxon>
        <taxon>Hyalangium</taxon>
    </lineage>
</organism>
<keyword evidence="5" id="KW-0067">ATP-binding</keyword>
<sequence length="471" mass="51628">MHDDLPPLGATVGPWLILNRVDSGSYGVVFHARRTHAPESPPVALKVAKQPEDPRFERETEVLQRSHHPSIPRFEGMGLWMGPSGCGYPYLAMESVEGVTLYRWFQEQPRSSLDVLRVVVQLAGALASAHGRGILHRDVKGDNIRVTPAGRAVLLDWGSCWLPTARPLTDTPVPPGTSAYRPPEQRGFMYAFHKDMEARWASRPADDLYALGVTLYRLVTGTYLPPCTDGMGLVEVEVPKPSERVTVSPELEALILRLLSDDRQARGTAEQLVREALEWVQAAGTDAREPILPKHSAPCTEEGQVSSDGSCDEEILSDTEPTPPCRARQRFPTFPVLGAAFMLGALVMALLPMRRQPVTEEPSAPWMATPQEVEQFTPDGGVGEEALSSVQNVPRAAVPTSFLGLRMQKEPLPGQKKPPCEPEIQTVINGGCWVGPLGRRKPPCGSEAFDYDDGCYMPVFPAPRQPTSEPP</sequence>
<dbReference type="GO" id="GO:0004674">
    <property type="term" value="F:protein serine/threonine kinase activity"/>
    <property type="evidence" value="ECO:0007669"/>
    <property type="project" value="UniProtKB-EC"/>
</dbReference>
<evidence type="ECO:0000256" key="6">
    <source>
        <dbReference type="SAM" id="MobiDB-lite"/>
    </source>
</evidence>
<name>A0A085WUF4_9BACT</name>
<evidence type="ECO:0000256" key="1">
    <source>
        <dbReference type="ARBA" id="ARBA00012513"/>
    </source>
</evidence>
<dbReference type="SMART" id="SM00220">
    <property type="entry name" value="S_TKc"/>
    <property type="match status" value="1"/>
</dbReference>
<protein>
    <recommendedName>
        <fullName evidence="1">non-specific serine/threonine protein kinase</fullName>
        <ecNumber evidence="1">2.7.11.1</ecNumber>
    </recommendedName>
</protein>
<dbReference type="PANTHER" id="PTHR43671:SF13">
    <property type="entry name" value="SERINE_THREONINE-PROTEIN KINASE NEK2"/>
    <property type="match status" value="1"/>
</dbReference>
<keyword evidence="2" id="KW-0808">Transferase</keyword>
<evidence type="ECO:0000313" key="8">
    <source>
        <dbReference type="EMBL" id="KFE71317.1"/>
    </source>
</evidence>
<dbReference type="CDD" id="cd14014">
    <property type="entry name" value="STKc_PknB_like"/>
    <property type="match status" value="1"/>
</dbReference>
<dbReference type="PANTHER" id="PTHR43671">
    <property type="entry name" value="SERINE/THREONINE-PROTEIN KINASE NEK"/>
    <property type="match status" value="1"/>
</dbReference>
<dbReference type="PROSITE" id="PS50011">
    <property type="entry name" value="PROTEIN_KINASE_DOM"/>
    <property type="match status" value="1"/>
</dbReference>
<dbReference type="Pfam" id="PF00069">
    <property type="entry name" value="Pkinase"/>
    <property type="match status" value="1"/>
</dbReference>
<dbReference type="EC" id="2.7.11.1" evidence="1"/>
<evidence type="ECO:0000259" key="7">
    <source>
        <dbReference type="PROSITE" id="PS50011"/>
    </source>
</evidence>
<keyword evidence="3" id="KW-0547">Nucleotide-binding</keyword>
<proteinExistence type="predicted"/>
<dbReference type="Gene3D" id="1.10.510.10">
    <property type="entry name" value="Transferase(Phosphotransferase) domain 1"/>
    <property type="match status" value="1"/>
</dbReference>
<dbReference type="InterPro" id="IPR000719">
    <property type="entry name" value="Prot_kinase_dom"/>
</dbReference>
<comment type="caution">
    <text evidence="8">The sequence shown here is derived from an EMBL/GenBank/DDBJ whole genome shotgun (WGS) entry which is preliminary data.</text>
</comment>
<evidence type="ECO:0000256" key="2">
    <source>
        <dbReference type="ARBA" id="ARBA00022679"/>
    </source>
</evidence>
<accession>A0A085WUF4</accession>
<dbReference type="Proteomes" id="UP000028725">
    <property type="component" value="Unassembled WGS sequence"/>
</dbReference>
<dbReference type="AlphaFoldDB" id="A0A085WUF4"/>
<keyword evidence="4" id="KW-0418">Kinase</keyword>
<feature type="region of interest" description="Disordered" evidence="6">
    <location>
        <begin position="290"/>
        <end position="327"/>
    </location>
</feature>
<keyword evidence="9" id="KW-1185">Reference proteome</keyword>
<dbReference type="STRING" id="394096.DB31_3447"/>
<dbReference type="InterPro" id="IPR050660">
    <property type="entry name" value="NEK_Ser/Thr_kinase"/>
</dbReference>
<evidence type="ECO:0000256" key="5">
    <source>
        <dbReference type="ARBA" id="ARBA00022840"/>
    </source>
</evidence>
<gene>
    <name evidence="8" type="ORF">DB31_3447</name>
</gene>
<evidence type="ECO:0000313" key="9">
    <source>
        <dbReference type="Proteomes" id="UP000028725"/>
    </source>
</evidence>
<dbReference type="SUPFAM" id="SSF56112">
    <property type="entry name" value="Protein kinase-like (PK-like)"/>
    <property type="match status" value="1"/>
</dbReference>
<evidence type="ECO:0000256" key="3">
    <source>
        <dbReference type="ARBA" id="ARBA00022741"/>
    </source>
</evidence>
<dbReference type="InterPro" id="IPR011009">
    <property type="entry name" value="Kinase-like_dom_sf"/>
</dbReference>